<keyword evidence="4 7" id="KW-1133">Transmembrane helix</keyword>
<feature type="transmembrane region" description="Helical" evidence="7">
    <location>
        <begin position="250"/>
        <end position="273"/>
    </location>
</feature>
<organism evidence="8 9">
    <name type="scientific">Synechococcus elongatus PCC 11801</name>
    <dbReference type="NCBI Taxonomy" id="2219813"/>
    <lineage>
        <taxon>Bacteria</taxon>
        <taxon>Bacillati</taxon>
        <taxon>Cyanobacteriota</taxon>
        <taxon>Cyanophyceae</taxon>
        <taxon>Synechococcales</taxon>
        <taxon>Synechococcaceae</taxon>
        <taxon>Synechococcus</taxon>
    </lineage>
</organism>
<accession>A0AAN1UUT3</accession>
<evidence type="ECO:0000256" key="5">
    <source>
        <dbReference type="ARBA" id="ARBA00023136"/>
    </source>
</evidence>
<evidence type="ECO:0000313" key="9">
    <source>
        <dbReference type="Proteomes" id="UP000267249"/>
    </source>
</evidence>
<dbReference type="Proteomes" id="UP000267249">
    <property type="component" value="Chromosome"/>
</dbReference>
<keyword evidence="6" id="KW-0813">Transport</keyword>
<feature type="transmembrane region" description="Helical" evidence="7">
    <location>
        <begin position="136"/>
        <end position="154"/>
    </location>
</feature>
<dbReference type="RefSeq" id="WP_208673229.1">
    <property type="nucleotide sequence ID" value="NZ_CP030139.2"/>
</dbReference>
<feature type="transmembrane region" description="Helical" evidence="7">
    <location>
        <begin position="95"/>
        <end position="116"/>
    </location>
</feature>
<sequence length="283" mass="29930">MIVDSLTAPLAYDFFRRALLMGLIAGVIGPVVGSYLIVQRLGFLANVISHAVLPGLVIAQAIGIDISIGAFLSGLLSSGLLTWIQSQAVVKPDAAMNAILASFFALGMLLIPVLGSRLNLEGFLFGDILSVSPTDLWRSGSIAVGVLLAIVLCYRPLLYYSFDPVGAAAIGLPVRWLEFGMVTAMSLTIIAGMQAVGVILIIALISCPALAAYLLVRELHWMLVVSGVIGVASACLGLYGSYYLNLPSGPAIALISFLAFLAAFLFSPSRGLWMRSRAKSKLR</sequence>
<dbReference type="EMBL" id="CP030139">
    <property type="protein sequence ID" value="AZB72904.1"/>
    <property type="molecule type" value="Genomic_DNA"/>
</dbReference>
<dbReference type="Gene3D" id="1.10.3470.10">
    <property type="entry name" value="ABC transporter involved in vitamin B12 uptake, BtuC"/>
    <property type="match status" value="1"/>
</dbReference>
<evidence type="ECO:0000256" key="2">
    <source>
        <dbReference type="ARBA" id="ARBA00008034"/>
    </source>
</evidence>
<gene>
    <name evidence="8" type="ORF">DOP62_09395</name>
</gene>
<dbReference type="GO" id="GO:0010043">
    <property type="term" value="P:response to zinc ion"/>
    <property type="evidence" value="ECO:0007669"/>
    <property type="project" value="TreeGrafter"/>
</dbReference>
<dbReference type="PANTHER" id="PTHR30477">
    <property type="entry name" value="ABC-TRANSPORTER METAL-BINDING PROTEIN"/>
    <property type="match status" value="1"/>
</dbReference>
<dbReference type="CDD" id="cd06550">
    <property type="entry name" value="TM_ABC_iron-siderophores_like"/>
    <property type="match status" value="1"/>
</dbReference>
<feature type="transmembrane region" description="Helical" evidence="7">
    <location>
        <begin position="196"/>
        <end position="216"/>
    </location>
</feature>
<comment type="subcellular location">
    <subcellularLocation>
        <location evidence="6">Cell membrane</location>
        <topology evidence="6">Multi-pass membrane protein</topology>
    </subcellularLocation>
    <subcellularLocation>
        <location evidence="1">Membrane</location>
        <topology evidence="1">Multi-pass membrane protein</topology>
    </subcellularLocation>
</comment>
<evidence type="ECO:0000256" key="7">
    <source>
        <dbReference type="SAM" id="Phobius"/>
    </source>
</evidence>
<feature type="transmembrane region" description="Helical" evidence="7">
    <location>
        <begin position="18"/>
        <end position="38"/>
    </location>
</feature>
<feature type="transmembrane region" description="Helical" evidence="7">
    <location>
        <begin position="58"/>
        <end position="83"/>
    </location>
</feature>
<evidence type="ECO:0000256" key="3">
    <source>
        <dbReference type="ARBA" id="ARBA00022692"/>
    </source>
</evidence>
<proteinExistence type="inferred from homology"/>
<dbReference type="InterPro" id="IPR037294">
    <property type="entry name" value="ABC_BtuC-like"/>
</dbReference>
<evidence type="ECO:0000313" key="8">
    <source>
        <dbReference type="EMBL" id="AZB72904.1"/>
    </source>
</evidence>
<evidence type="ECO:0000256" key="6">
    <source>
        <dbReference type="RuleBase" id="RU003943"/>
    </source>
</evidence>
<protein>
    <submittedName>
        <fullName evidence="8">Metal ABC transporter permease</fullName>
    </submittedName>
</protein>
<evidence type="ECO:0000256" key="1">
    <source>
        <dbReference type="ARBA" id="ARBA00004141"/>
    </source>
</evidence>
<name>A0AAN1UUT3_SYNEL</name>
<keyword evidence="5 7" id="KW-0472">Membrane</keyword>
<dbReference type="SUPFAM" id="SSF81345">
    <property type="entry name" value="ABC transporter involved in vitamin B12 uptake, BtuC"/>
    <property type="match status" value="1"/>
</dbReference>
<reference evidence="8 9" key="1">
    <citation type="journal article" date="2018" name="Sci. Rep.">
        <title>Genome Features and Biochemical Characteristics of a Robust, Fast Growing and Naturally Transformable Cyanobacterium Synechococcus elongatus PCC 11801 Isolated from India.</title>
        <authorList>
            <person name="Jaiswal D."/>
            <person name="Sengupta A."/>
            <person name="Sohoni S."/>
            <person name="Sengupta S."/>
            <person name="Phadnavis A.G."/>
            <person name="Pakrasi H.B."/>
            <person name="Wangikar P.P."/>
        </authorList>
    </citation>
    <scope>NUCLEOTIDE SEQUENCE [LARGE SCALE GENOMIC DNA]</scope>
    <source>
        <strain evidence="8 9">PCC 11801</strain>
    </source>
</reference>
<keyword evidence="3 6" id="KW-0812">Transmembrane</keyword>
<evidence type="ECO:0000256" key="4">
    <source>
        <dbReference type="ARBA" id="ARBA00022989"/>
    </source>
</evidence>
<feature type="transmembrane region" description="Helical" evidence="7">
    <location>
        <begin position="223"/>
        <end position="244"/>
    </location>
</feature>
<dbReference type="InterPro" id="IPR001626">
    <property type="entry name" value="ABC_TroCD"/>
</dbReference>
<dbReference type="Pfam" id="PF00950">
    <property type="entry name" value="ABC-3"/>
    <property type="match status" value="1"/>
</dbReference>
<dbReference type="PANTHER" id="PTHR30477:SF13">
    <property type="entry name" value="IRON TRANSPORT SYSTEM MEMBRANE PROTEIN HI_0360-RELATED"/>
    <property type="match status" value="1"/>
</dbReference>
<feature type="transmembrane region" description="Helical" evidence="7">
    <location>
        <begin position="166"/>
        <end position="190"/>
    </location>
</feature>
<dbReference type="GO" id="GO:0055085">
    <property type="term" value="P:transmembrane transport"/>
    <property type="evidence" value="ECO:0007669"/>
    <property type="project" value="InterPro"/>
</dbReference>
<dbReference type="AlphaFoldDB" id="A0AAN1UUT3"/>
<comment type="similarity">
    <text evidence="2 6">Belongs to the ABC-3 integral membrane protein family.</text>
</comment>
<dbReference type="GO" id="GO:0043190">
    <property type="term" value="C:ATP-binding cassette (ABC) transporter complex"/>
    <property type="evidence" value="ECO:0007669"/>
    <property type="project" value="InterPro"/>
</dbReference>